<evidence type="ECO:0000256" key="2">
    <source>
        <dbReference type="HAMAP-Rule" id="MF_00048"/>
    </source>
</evidence>
<organism evidence="3 4">
    <name type="scientific">Candidatus Yanofskybacteria bacterium GW2011_GWB1_45_11</name>
    <dbReference type="NCBI Taxonomy" id="1619026"/>
    <lineage>
        <taxon>Bacteria</taxon>
        <taxon>Candidatus Yanofskyibacteriota</taxon>
    </lineage>
</organism>
<dbReference type="Pfam" id="PF02021">
    <property type="entry name" value="UPF0102"/>
    <property type="match status" value="1"/>
</dbReference>
<dbReference type="GO" id="GO:0003676">
    <property type="term" value="F:nucleic acid binding"/>
    <property type="evidence" value="ECO:0007669"/>
    <property type="project" value="InterPro"/>
</dbReference>
<dbReference type="Gene3D" id="3.40.1350.10">
    <property type="match status" value="1"/>
</dbReference>
<proteinExistence type="inferred from homology"/>
<accession>A0A0G1P105</accession>
<comment type="similarity">
    <text evidence="1 2">Belongs to the UPF0102 family.</text>
</comment>
<protein>
    <recommendedName>
        <fullName evidence="2">UPF0102 protein UW90_C0008G0033</fullName>
    </recommendedName>
</protein>
<dbReference type="SUPFAM" id="SSF52980">
    <property type="entry name" value="Restriction endonuclease-like"/>
    <property type="match status" value="1"/>
</dbReference>
<name>A0A0G1P105_9BACT</name>
<dbReference type="AlphaFoldDB" id="A0A0G1P105"/>
<dbReference type="HAMAP" id="MF_00048">
    <property type="entry name" value="UPF0102"/>
    <property type="match status" value="1"/>
</dbReference>
<dbReference type="InterPro" id="IPR003509">
    <property type="entry name" value="UPF0102_YraN-like"/>
</dbReference>
<dbReference type="PANTHER" id="PTHR34039">
    <property type="entry name" value="UPF0102 PROTEIN YRAN"/>
    <property type="match status" value="1"/>
</dbReference>
<dbReference type="PANTHER" id="PTHR34039:SF1">
    <property type="entry name" value="UPF0102 PROTEIN YRAN"/>
    <property type="match status" value="1"/>
</dbReference>
<evidence type="ECO:0000313" key="4">
    <source>
        <dbReference type="Proteomes" id="UP000034368"/>
    </source>
</evidence>
<evidence type="ECO:0000256" key="1">
    <source>
        <dbReference type="ARBA" id="ARBA00006738"/>
    </source>
</evidence>
<sequence length="125" mass="14681">MTTIKSEFGFYCEKLASEFLEKRGYLIIERNYRKPWGEIDIIAKLGRIMCFVEVKASRGIHPGFEPELRAGYKKMHKVARTAQMYMADKKFQPEQEFRFDLITVVFDSLNKTAKIKHFHNIDVIG</sequence>
<comment type="caution">
    <text evidence="3">The sequence shown here is derived from an EMBL/GenBank/DDBJ whole genome shotgun (WGS) entry which is preliminary data.</text>
</comment>
<evidence type="ECO:0000313" key="3">
    <source>
        <dbReference type="EMBL" id="KKT90044.1"/>
    </source>
</evidence>
<dbReference type="InterPro" id="IPR011335">
    <property type="entry name" value="Restrct_endonuc-II-like"/>
</dbReference>
<dbReference type="InterPro" id="IPR011856">
    <property type="entry name" value="tRNA_endonuc-like_dom_sf"/>
</dbReference>
<gene>
    <name evidence="3" type="ORF">UW90_C0008G0033</name>
</gene>
<reference evidence="3 4" key="1">
    <citation type="journal article" date="2015" name="Nature">
        <title>rRNA introns, odd ribosomes, and small enigmatic genomes across a large radiation of phyla.</title>
        <authorList>
            <person name="Brown C.T."/>
            <person name="Hug L.A."/>
            <person name="Thomas B.C."/>
            <person name="Sharon I."/>
            <person name="Castelle C.J."/>
            <person name="Singh A."/>
            <person name="Wilkins M.J."/>
            <person name="Williams K.H."/>
            <person name="Banfield J.F."/>
        </authorList>
    </citation>
    <scope>NUCLEOTIDE SEQUENCE [LARGE SCALE GENOMIC DNA]</scope>
</reference>
<dbReference type="Proteomes" id="UP000034368">
    <property type="component" value="Unassembled WGS sequence"/>
</dbReference>
<dbReference type="EMBL" id="LCKD01000008">
    <property type="protein sequence ID" value="KKT90044.1"/>
    <property type="molecule type" value="Genomic_DNA"/>
</dbReference>